<evidence type="ECO:0000313" key="13">
    <source>
        <dbReference type="EMBL" id="KAJ4788882.1"/>
    </source>
</evidence>
<dbReference type="Pfam" id="PF23559">
    <property type="entry name" value="WHD_DRP"/>
    <property type="match status" value="1"/>
</dbReference>
<dbReference type="InterPro" id="IPR027417">
    <property type="entry name" value="P-loop_NTPase"/>
</dbReference>
<dbReference type="EMBL" id="JAMFTS010000002">
    <property type="protein sequence ID" value="KAJ4788882.1"/>
    <property type="molecule type" value="Genomic_DNA"/>
</dbReference>
<feature type="domain" description="NB-ARC" evidence="8">
    <location>
        <begin position="189"/>
        <end position="358"/>
    </location>
</feature>
<evidence type="ECO:0000256" key="7">
    <source>
        <dbReference type="SAM" id="Coils"/>
    </source>
</evidence>
<dbReference type="InterPro" id="IPR042197">
    <property type="entry name" value="Apaf_helical"/>
</dbReference>
<dbReference type="Gene3D" id="1.10.8.430">
    <property type="entry name" value="Helical domain of apoptotic protease-activating factors"/>
    <property type="match status" value="1"/>
</dbReference>
<dbReference type="InterPro" id="IPR056789">
    <property type="entry name" value="LRR_R13L1-DRL21"/>
</dbReference>
<dbReference type="Gene3D" id="1.10.10.10">
    <property type="entry name" value="Winged helix-like DNA-binding domain superfamily/Winged helix DNA-binding domain"/>
    <property type="match status" value="1"/>
</dbReference>
<protein>
    <submittedName>
        <fullName evidence="13">CC-NBS-LRR disease resistance protein</fullName>
    </submittedName>
</protein>
<keyword evidence="4" id="KW-0547">Nucleotide-binding</keyword>
<feature type="coiled-coil region" evidence="7">
    <location>
        <begin position="42"/>
        <end position="69"/>
    </location>
</feature>
<name>A0AAV8FF39_9POAL</name>
<dbReference type="Pfam" id="PF18052">
    <property type="entry name" value="Rx_N"/>
    <property type="match status" value="1"/>
</dbReference>
<dbReference type="Pfam" id="PF23598">
    <property type="entry name" value="LRR_14"/>
    <property type="match status" value="1"/>
</dbReference>
<feature type="domain" description="Disease resistance N-terminal" evidence="9">
    <location>
        <begin position="45"/>
        <end position="110"/>
    </location>
</feature>
<evidence type="ECO:0000256" key="5">
    <source>
        <dbReference type="ARBA" id="ARBA00022821"/>
    </source>
</evidence>
<dbReference type="InterPro" id="IPR055414">
    <property type="entry name" value="LRR_R13L4/SHOC2-like"/>
</dbReference>
<dbReference type="Gene3D" id="1.20.5.4130">
    <property type="match status" value="1"/>
</dbReference>
<accession>A0AAV8FF39</accession>
<gene>
    <name evidence="13" type="ORF">LUZ62_040128</name>
</gene>
<dbReference type="GO" id="GO:0006952">
    <property type="term" value="P:defense response"/>
    <property type="evidence" value="ECO:0007669"/>
    <property type="project" value="UniProtKB-KW"/>
</dbReference>
<proteinExistence type="inferred from homology"/>
<dbReference type="SUPFAM" id="SSF52540">
    <property type="entry name" value="P-loop containing nucleoside triphosphate hydrolases"/>
    <property type="match status" value="1"/>
</dbReference>
<dbReference type="GO" id="GO:0005524">
    <property type="term" value="F:ATP binding"/>
    <property type="evidence" value="ECO:0007669"/>
    <property type="project" value="UniProtKB-KW"/>
</dbReference>
<evidence type="ECO:0000259" key="12">
    <source>
        <dbReference type="Pfam" id="PF25019"/>
    </source>
</evidence>
<dbReference type="Pfam" id="PF25019">
    <property type="entry name" value="LRR_R13L1-DRL21"/>
    <property type="match status" value="1"/>
</dbReference>
<dbReference type="PANTHER" id="PTHR36766:SF70">
    <property type="entry name" value="DISEASE RESISTANCE PROTEIN RGA4"/>
    <property type="match status" value="1"/>
</dbReference>
<keyword evidence="3" id="KW-0677">Repeat</keyword>
<evidence type="ECO:0000259" key="10">
    <source>
        <dbReference type="Pfam" id="PF23559"/>
    </source>
</evidence>
<dbReference type="Proteomes" id="UP001140206">
    <property type="component" value="Chromosome 2"/>
</dbReference>
<dbReference type="Gene3D" id="3.80.10.10">
    <property type="entry name" value="Ribonuclease Inhibitor"/>
    <property type="match status" value="2"/>
</dbReference>
<evidence type="ECO:0000259" key="8">
    <source>
        <dbReference type="Pfam" id="PF00931"/>
    </source>
</evidence>
<evidence type="ECO:0000256" key="3">
    <source>
        <dbReference type="ARBA" id="ARBA00022737"/>
    </source>
</evidence>
<evidence type="ECO:0000256" key="6">
    <source>
        <dbReference type="ARBA" id="ARBA00022840"/>
    </source>
</evidence>
<dbReference type="AlphaFoldDB" id="A0AAV8FF39"/>
<dbReference type="Gene3D" id="3.40.50.300">
    <property type="entry name" value="P-loop containing nucleotide triphosphate hydrolases"/>
    <property type="match status" value="1"/>
</dbReference>
<comment type="caution">
    <text evidence="13">The sequence shown here is derived from an EMBL/GenBank/DDBJ whole genome shotgun (WGS) entry which is preliminary data.</text>
</comment>
<dbReference type="SUPFAM" id="SSF52058">
    <property type="entry name" value="L domain-like"/>
    <property type="match status" value="1"/>
</dbReference>
<dbReference type="GO" id="GO:0043531">
    <property type="term" value="F:ADP binding"/>
    <property type="evidence" value="ECO:0007669"/>
    <property type="project" value="InterPro"/>
</dbReference>
<keyword evidence="6" id="KW-0067">ATP-binding</keyword>
<reference evidence="13" key="1">
    <citation type="submission" date="2022-08" db="EMBL/GenBank/DDBJ databases">
        <authorList>
            <person name="Marques A."/>
        </authorList>
    </citation>
    <scope>NUCLEOTIDE SEQUENCE</scope>
    <source>
        <strain evidence="13">RhyPub2mFocal</strain>
        <tissue evidence="13">Leaves</tissue>
    </source>
</reference>
<evidence type="ECO:0000256" key="4">
    <source>
        <dbReference type="ARBA" id="ARBA00022741"/>
    </source>
</evidence>
<dbReference type="InterPro" id="IPR032675">
    <property type="entry name" value="LRR_dom_sf"/>
</dbReference>
<evidence type="ECO:0000256" key="1">
    <source>
        <dbReference type="ARBA" id="ARBA00008894"/>
    </source>
</evidence>
<dbReference type="InterPro" id="IPR041118">
    <property type="entry name" value="Rx_N"/>
</dbReference>
<organism evidence="13 14">
    <name type="scientific">Rhynchospora pubera</name>
    <dbReference type="NCBI Taxonomy" id="906938"/>
    <lineage>
        <taxon>Eukaryota</taxon>
        <taxon>Viridiplantae</taxon>
        <taxon>Streptophyta</taxon>
        <taxon>Embryophyta</taxon>
        <taxon>Tracheophyta</taxon>
        <taxon>Spermatophyta</taxon>
        <taxon>Magnoliopsida</taxon>
        <taxon>Liliopsida</taxon>
        <taxon>Poales</taxon>
        <taxon>Cyperaceae</taxon>
        <taxon>Cyperoideae</taxon>
        <taxon>Rhynchosporeae</taxon>
        <taxon>Rhynchospora</taxon>
    </lineage>
</organism>
<feature type="domain" description="R13L1/DRL21-like LRR repeat region" evidence="12">
    <location>
        <begin position="868"/>
        <end position="959"/>
    </location>
</feature>
<comment type="similarity">
    <text evidence="1">Belongs to the disease resistance NB-LRR family.</text>
</comment>
<dbReference type="InterPro" id="IPR002182">
    <property type="entry name" value="NB-ARC"/>
</dbReference>
<dbReference type="PRINTS" id="PR00364">
    <property type="entry name" value="DISEASERSIST"/>
</dbReference>
<sequence>MTGLGAYALISSLINLVSNLLPEVKNTFFAPSSSSSAQEPDARVIEADLRRLERMLARIKATLYDAEERNIQDQSVRLWLKEIRELGHEAEYVLEEYMYEVYRAQVEARKASEQNPIKGGHNLTGVNSVQIPYDMVDRIRVIKSRFEEIENDRKALCLREEDAPRRKMMRHTPSPTSPLIEQKSLFGREKEKKKITDLLLIDGEGFSVLPLVGKGGIGKTTVAQLVYNDARVKNSFDMVGWVCVSNDFSFERIIQDAIESITKTGCNIKSSSVLMDELRKIVRGKKIFPVLDDVWNEEKRLWEPLRMTLMQARKATILVTTRNISVARIIQTMEPLQLEYLSYDNCWLLFSHYAIQGNDPSNQEEFVEIGKKIVKKCNGLPLAVKSIASLLGHEKELQSWVEILQSNLWESEAGDEVLAPLQISYERLPFYLKPCLLLCSMFPKDHEYSMNLMSTLWIANGYIEPNGRKPIEEVAAYYTKELYERSFLDHYNIKLDEYCLPTDTTFKLHDMVHDLALLNSANTCCSVGEGEEPFISKEVCHLYSSKESWELHELLSSKSIPFVQTLILRNLWNIGIENQINVNSLLKAEHLRALDLENTYPLPFSFGNMKHLRYLCVDGAIFKRVTPQSIFSCYSLRILIIDLKWYYMELHGIENLINLEIFKLYKRDMSVQLPESVGLLKRLRVLEIMGGTENFELPKCIGNLVELNRLVIRGTNLTELPDSICGLTNLKELIIQTSLKALPKDFGNLTNLEFFFLGNLFCHIPLSCGKLIPSCTLNVYNQMTQPDSCHGAVGWLKEFSDLKGALVISDIRNITSIDDVRNANLISMRNLETLSLIWDKWDFQNSFFFTGIASLWNVLPDDPEVYWSKKGLLGISIGFSKNCKCLRKKGKDILENFQPHRNLKNLHISYYHGWEFPRWMGDPLSCSSLVKFWIKTCPLITSLPLGNVLTLKHLYIDDCSRLLHLKRESLPSLLTHLAIEDCNSLVEVSSPSLLKHLTINGCSSLVKVALSESLVELEISCCDMLESLSTVDLKMQETASESSEFASDYCHFEPSNELKRFPALKNLKIDSCRSLVIRANQLVLEEDCEVYIYCCENLKDWCCEHNYADALFESQEEILPTEIEGAVVDCIKQLYFNIFVLQETSTHFIFIRQ</sequence>
<feature type="domain" description="Disease resistance protein winged helix" evidence="10">
    <location>
        <begin position="441"/>
        <end position="516"/>
    </location>
</feature>
<keyword evidence="7" id="KW-0175">Coiled coil</keyword>
<evidence type="ECO:0000259" key="9">
    <source>
        <dbReference type="Pfam" id="PF18052"/>
    </source>
</evidence>
<evidence type="ECO:0000259" key="11">
    <source>
        <dbReference type="Pfam" id="PF23598"/>
    </source>
</evidence>
<dbReference type="GO" id="GO:0051707">
    <property type="term" value="P:response to other organism"/>
    <property type="evidence" value="ECO:0007669"/>
    <property type="project" value="UniProtKB-ARBA"/>
</dbReference>
<dbReference type="Pfam" id="PF00931">
    <property type="entry name" value="NB-ARC"/>
    <property type="match status" value="1"/>
</dbReference>
<dbReference type="InterPro" id="IPR058922">
    <property type="entry name" value="WHD_DRP"/>
</dbReference>
<keyword evidence="5" id="KW-0611">Plant defense</keyword>
<feature type="domain" description="Disease resistance R13L4/SHOC-2-like LRR" evidence="11">
    <location>
        <begin position="692"/>
        <end position="754"/>
    </location>
</feature>
<dbReference type="InterPro" id="IPR036388">
    <property type="entry name" value="WH-like_DNA-bd_sf"/>
</dbReference>
<evidence type="ECO:0000313" key="14">
    <source>
        <dbReference type="Proteomes" id="UP001140206"/>
    </source>
</evidence>
<keyword evidence="2" id="KW-0433">Leucine-rich repeat</keyword>
<evidence type="ECO:0000256" key="2">
    <source>
        <dbReference type="ARBA" id="ARBA00022614"/>
    </source>
</evidence>
<keyword evidence="14" id="KW-1185">Reference proteome</keyword>
<dbReference type="PANTHER" id="PTHR36766">
    <property type="entry name" value="PLANT BROAD-SPECTRUM MILDEW RESISTANCE PROTEIN RPW8"/>
    <property type="match status" value="1"/>
</dbReference>